<name>A0ABR9DDE0_9GAMM</name>
<sequence length="263" mass="27504">MKLSKKLLAVAVLAAAASGAAEARIQAIGDATADGSEFLFNVVNYTAQNSYTLDLGITVEQFLANPSQPLSFTLSDNNFQSFAAAYTAGNNVAWGVSGGHGLLNDPSDTAKYGFYTTSVVPAPAAFDTNAADISNTMSKWNDLVSYIQTQDANANNLSTFKTVGQQGYTAVYGNDLQTALPFTGQGQLGTALAFVHEKVNDGDFDTGELVTFPGTWNFAINGNVGSLTYTAAPAAVPLPAAVWMFGAGLMGVLRATRRKSLAV</sequence>
<proteinExistence type="predicted"/>
<evidence type="ECO:0000256" key="2">
    <source>
        <dbReference type="SAM" id="SignalP"/>
    </source>
</evidence>
<organism evidence="3 4">
    <name type="scientific">Methylomonas fluvii</name>
    <dbReference type="NCBI Taxonomy" id="1854564"/>
    <lineage>
        <taxon>Bacteria</taxon>
        <taxon>Pseudomonadati</taxon>
        <taxon>Pseudomonadota</taxon>
        <taxon>Gammaproteobacteria</taxon>
        <taxon>Methylococcales</taxon>
        <taxon>Methylococcaceae</taxon>
        <taxon>Methylomonas</taxon>
    </lineage>
</organism>
<evidence type="ECO:0000313" key="3">
    <source>
        <dbReference type="EMBL" id="MBD9361109.1"/>
    </source>
</evidence>
<comment type="caution">
    <text evidence="3">The sequence shown here is derived from an EMBL/GenBank/DDBJ whole genome shotgun (WGS) entry which is preliminary data.</text>
</comment>
<keyword evidence="2" id="KW-0732">Signal</keyword>
<feature type="signal peptide" evidence="2">
    <location>
        <begin position="1"/>
        <end position="23"/>
    </location>
</feature>
<accession>A0ABR9DDE0</accession>
<keyword evidence="1" id="KW-1133">Transmembrane helix</keyword>
<evidence type="ECO:0008006" key="5">
    <source>
        <dbReference type="Google" id="ProtNLM"/>
    </source>
</evidence>
<dbReference type="Proteomes" id="UP000641152">
    <property type="component" value="Unassembled WGS sequence"/>
</dbReference>
<keyword evidence="1" id="KW-0812">Transmembrane</keyword>
<feature type="chain" id="PRO_5046776163" description="VPLPA-CTERM sorting domain-containing protein" evidence="2">
    <location>
        <begin position="24"/>
        <end position="263"/>
    </location>
</feature>
<keyword evidence="1" id="KW-0472">Membrane</keyword>
<protein>
    <recommendedName>
        <fullName evidence="5">VPLPA-CTERM sorting domain-containing protein</fullName>
    </recommendedName>
</protein>
<evidence type="ECO:0000256" key="1">
    <source>
        <dbReference type="SAM" id="Phobius"/>
    </source>
</evidence>
<gene>
    <name evidence="3" type="ORF">EBB_11315</name>
</gene>
<reference evidence="3 4" key="1">
    <citation type="submission" date="2020-09" db="EMBL/GenBank/DDBJ databases">
        <title>Methylomonas albis sp. nov. and Methylomonas fluvii sp. nov.: Two cold-adapted methanotrophs from the River Elbe and an amended description of Methylovulum psychrotolerans strain Eb1.</title>
        <authorList>
            <person name="Bussmann I.K."/>
            <person name="Klings K.-W."/>
            <person name="Warnstedt J."/>
            <person name="Hoppert M."/>
            <person name="Saborowski A."/>
            <person name="Horn F."/>
            <person name="Liebner S."/>
        </authorList>
    </citation>
    <scope>NUCLEOTIDE SEQUENCE [LARGE SCALE GENOMIC DNA]</scope>
    <source>
        <strain evidence="3 4">EbB</strain>
    </source>
</reference>
<evidence type="ECO:0000313" key="4">
    <source>
        <dbReference type="Proteomes" id="UP000641152"/>
    </source>
</evidence>
<keyword evidence="4" id="KW-1185">Reference proteome</keyword>
<dbReference type="RefSeq" id="WP_192393963.1">
    <property type="nucleotide sequence ID" value="NZ_CAJHIU010000002.1"/>
</dbReference>
<dbReference type="EMBL" id="JACXST010000002">
    <property type="protein sequence ID" value="MBD9361109.1"/>
    <property type="molecule type" value="Genomic_DNA"/>
</dbReference>
<feature type="transmembrane region" description="Helical" evidence="1">
    <location>
        <begin position="234"/>
        <end position="253"/>
    </location>
</feature>